<dbReference type="PANTHER" id="PTHR10758">
    <property type="entry name" value="26S PROTEASOME NON-ATPASE REGULATORY SUBUNIT 3/COP9 SIGNALOSOME COMPLEX SUBUNIT 3"/>
    <property type="match status" value="1"/>
</dbReference>
<evidence type="ECO:0000256" key="6">
    <source>
        <dbReference type="ARBA" id="ARBA00022790"/>
    </source>
</evidence>
<evidence type="ECO:0000256" key="2">
    <source>
        <dbReference type="ARBA" id="ARBA00004496"/>
    </source>
</evidence>
<keyword evidence="6" id="KW-0736">Signalosome</keyword>
<evidence type="ECO:0000256" key="7">
    <source>
        <dbReference type="ARBA" id="ARBA00023242"/>
    </source>
</evidence>
<accession>A0A6A6BWR9</accession>
<evidence type="ECO:0000313" key="9">
    <source>
        <dbReference type="EMBL" id="KAF2147294.1"/>
    </source>
</evidence>
<reference evidence="9" key="1">
    <citation type="journal article" date="2020" name="Stud. Mycol.">
        <title>101 Dothideomycetes genomes: a test case for predicting lifestyles and emergence of pathogens.</title>
        <authorList>
            <person name="Haridas S."/>
            <person name="Albert R."/>
            <person name="Binder M."/>
            <person name="Bloem J."/>
            <person name="Labutti K."/>
            <person name="Salamov A."/>
            <person name="Andreopoulos B."/>
            <person name="Baker S."/>
            <person name="Barry K."/>
            <person name="Bills G."/>
            <person name="Bluhm B."/>
            <person name="Cannon C."/>
            <person name="Castanera R."/>
            <person name="Culley D."/>
            <person name="Daum C."/>
            <person name="Ezra D."/>
            <person name="Gonzalez J."/>
            <person name="Henrissat B."/>
            <person name="Kuo A."/>
            <person name="Liang C."/>
            <person name="Lipzen A."/>
            <person name="Lutzoni F."/>
            <person name="Magnuson J."/>
            <person name="Mondo S."/>
            <person name="Nolan M."/>
            <person name="Ohm R."/>
            <person name="Pangilinan J."/>
            <person name="Park H.-J."/>
            <person name="Ramirez L."/>
            <person name="Alfaro M."/>
            <person name="Sun H."/>
            <person name="Tritt A."/>
            <person name="Yoshinaga Y."/>
            <person name="Zwiers L.-H."/>
            <person name="Turgeon B."/>
            <person name="Goodwin S."/>
            <person name="Spatafora J."/>
            <person name="Crous P."/>
            <person name="Grigoriev I."/>
        </authorList>
    </citation>
    <scope>NUCLEOTIDE SEQUENCE</scope>
    <source>
        <strain evidence="9">CBS 121167</strain>
    </source>
</reference>
<dbReference type="Pfam" id="PF22788">
    <property type="entry name" value="COP9_hel_rpt"/>
    <property type="match status" value="1"/>
</dbReference>
<proteinExistence type="inferred from homology"/>
<evidence type="ECO:0000256" key="1">
    <source>
        <dbReference type="ARBA" id="ARBA00004123"/>
    </source>
</evidence>
<dbReference type="GO" id="GO:0006511">
    <property type="term" value="P:ubiquitin-dependent protein catabolic process"/>
    <property type="evidence" value="ECO:0007669"/>
    <property type="project" value="TreeGrafter"/>
</dbReference>
<comment type="subcellular location">
    <subcellularLocation>
        <location evidence="2">Cytoplasm</location>
    </subcellularLocation>
    <subcellularLocation>
        <location evidence="1">Nucleus</location>
    </subcellularLocation>
</comment>
<organism evidence="9 10">
    <name type="scientific">Aplosporella prunicola CBS 121167</name>
    <dbReference type="NCBI Taxonomy" id="1176127"/>
    <lineage>
        <taxon>Eukaryota</taxon>
        <taxon>Fungi</taxon>
        <taxon>Dikarya</taxon>
        <taxon>Ascomycota</taxon>
        <taxon>Pezizomycotina</taxon>
        <taxon>Dothideomycetes</taxon>
        <taxon>Dothideomycetes incertae sedis</taxon>
        <taxon>Botryosphaeriales</taxon>
        <taxon>Aplosporellaceae</taxon>
        <taxon>Aplosporella</taxon>
    </lineage>
</organism>
<keyword evidence="10" id="KW-1185">Reference proteome</keyword>
<dbReference type="InterPro" id="IPR050756">
    <property type="entry name" value="CSN3"/>
</dbReference>
<comment type="similarity">
    <text evidence="3">Belongs to the CSN3 family.</text>
</comment>
<evidence type="ECO:0000259" key="8">
    <source>
        <dbReference type="PROSITE" id="PS50250"/>
    </source>
</evidence>
<keyword evidence="7" id="KW-0539">Nucleus</keyword>
<evidence type="ECO:0000313" key="10">
    <source>
        <dbReference type="Proteomes" id="UP000799438"/>
    </source>
</evidence>
<dbReference type="RefSeq" id="XP_033403002.1">
    <property type="nucleotide sequence ID" value="XM_033541612.1"/>
</dbReference>
<name>A0A6A6BWR9_9PEZI</name>
<dbReference type="GO" id="GO:0008180">
    <property type="term" value="C:COP9 signalosome"/>
    <property type="evidence" value="ECO:0007669"/>
    <property type="project" value="UniProtKB-KW"/>
</dbReference>
<dbReference type="GeneID" id="54299108"/>
<evidence type="ECO:0000256" key="3">
    <source>
        <dbReference type="ARBA" id="ARBA00007084"/>
    </source>
</evidence>
<dbReference type="GO" id="GO:0005737">
    <property type="term" value="C:cytoplasm"/>
    <property type="evidence" value="ECO:0007669"/>
    <property type="project" value="UniProtKB-SubCell"/>
</dbReference>
<protein>
    <recommendedName>
        <fullName evidence="4">COP9 signalosome complex subunit 3</fullName>
    </recommendedName>
</protein>
<feature type="domain" description="PCI" evidence="8">
    <location>
        <begin position="227"/>
        <end position="396"/>
    </location>
</feature>
<dbReference type="PANTHER" id="PTHR10758:SF1">
    <property type="entry name" value="COP9 SIGNALOSOME COMPLEX SUBUNIT 3"/>
    <property type="match status" value="1"/>
</dbReference>
<dbReference type="AlphaFoldDB" id="A0A6A6BWR9"/>
<evidence type="ECO:0000256" key="4">
    <source>
        <dbReference type="ARBA" id="ARBA00014878"/>
    </source>
</evidence>
<dbReference type="InterPro" id="IPR055089">
    <property type="entry name" value="COP9_N"/>
</dbReference>
<sequence>MAAELSFLYSFPPDKSAQELSPVEYDSQMRTFLQRLNSIPAGIWAKGEIDKQDILEILNPAINTIPYLYLLVHQISSHIDRAKTPQQLPETFDPVQIRYVGADWRKLVELVDKIVHITSMPALGIVPIRTALSRMDPSLGTFTSLHLLYLRLCHEARAYYEALPVLEKYIYSFPTTPVQGGEYTFPCADHFDSSSYITTRSGLSDKVTASDVQEYFMLGANAYLALRQYKQAQLLLECIVTTPSQNLASGLMAEAYKKLVLVGCLVDGAVTQSLKAANSQALKAVRATSRAYEAVSEIFNSADAARLHAEIDAGAQIWEEDGNTGLVREVLQHHSRIFVRNLSRTFAAAPISTIAKWLGQKPAAAETYIKALIDDGFLNATIEHDQGTSVLRFHSELSGPRAKTEEQQLADLIAQTKRTNDLAEHVKAVQTRLTLQKEYIDFAKKKLRQKESADQTIGETMDTTWETFEQDEDVMGDL</sequence>
<dbReference type="Proteomes" id="UP000799438">
    <property type="component" value="Unassembled WGS sequence"/>
</dbReference>
<dbReference type="OrthoDB" id="29061at2759"/>
<evidence type="ECO:0000256" key="5">
    <source>
        <dbReference type="ARBA" id="ARBA00022490"/>
    </source>
</evidence>
<keyword evidence="5" id="KW-0963">Cytoplasm</keyword>
<dbReference type="EMBL" id="ML995474">
    <property type="protein sequence ID" value="KAF2147294.1"/>
    <property type="molecule type" value="Genomic_DNA"/>
</dbReference>
<dbReference type="InterPro" id="IPR000717">
    <property type="entry name" value="PCI_dom"/>
</dbReference>
<gene>
    <name evidence="9" type="ORF">K452DRAFT_293741</name>
</gene>
<dbReference type="PROSITE" id="PS50250">
    <property type="entry name" value="PCI"/>
    <property type="match status" value="1"/>
</dbReference>